<dbReference type="InterPro" id="IPR001557">
    <property type="entry name" value="L-lactate/malate_DH"/>
</dbReference>
<keyword evidence="2" id="KW-0520">NAD</keyword>
<evidence type="ECO:0000313" key="5">
    <source>
        <dbReference type="Proteomes" id="UP000034764"/>
    </source>
</evidence>
<evidence type="ECO:0000313" key="4">
    <source>
        <dbReference type="EMBL" id="KKR23742.1"/>
    </source>
</evidence>
<dbReference type="GO" id="GO:0006089">
    <property type="term" value="P:lactate metabolic process"/>
    <property type="evidence" value="ECO:0007669"/>
    <property type="project" value="TreeGrafter"/>
</dbReference>
<dbReference type="PATRIC" id="fig|1619031.3.peg.243"/>
<accession>A0A0G0SDK2</accession>
<feature type="domain" description="Lactate/malate dehydrogenase N-terminal" evidence="3">
    <location>
        <begin position="6"/>
        <end position="53"/>
    </location>
</feature>
<evidence type="ECO:0000259" key="3">
    <source>
        <dbReference type="Pfam" id="PF00056"/>
    </source>
</evidence>
<dbReference type="SUPFAM" id="SSF51735">
    <property type="entry name" value="NAD(P)-binding Rossmann-fold domains"/>
    <property type="match status" value="1"/>
</dbReference>
<dbReference type="Pfam" id="PF00056">
    <property type="entry name" value="Ldh_1_N"/>
    <property type="match status" value="1"/>
</dbReference>
<dbReference type="EMBL" id="LBXD01000009">
    <property type="protein sequence ID" value="KKR23742.1"/>
    <property type="molecule type" value="Genomic_DNA"/>
</dbReference>
<dbReference type="PANTHER" id="PTHR43128:SF16">
    <property type="entry name" value="L-LACTATE DEHYDROGENASE"/>
    <property type="match status" value="1"/>
</dbReference>
<dbReference type="PANTHER" id="PTHR43128">
    <property type="entry name" value="L-2-HYDROXYCARBOXYLATE DEHYDROGENASE (NAD(P)(+))"/>
    <property type="match status" value="1"/>
</dbReference>
<comment type="caution">
    <text evidence="4">The sequence shown here is derived from an EMBL/GenBank/DDBJ whole genome shotgun (WGS) entry which is preliminary data.</text>
</comment>
<keyword evidence="1" id="KW-0560">Oxidoreductase</keyword>
<evidence type="ECO:0000256" key="2">
    <source>
        <dbReference type="ARBA" id="ARBA00023027"/>
    </source>
</evidence>
<dbReference type="GO" id="GO:0004459">
    <property type="term" value="F:L-lactate dehydrogenase (NAD+) activity"/>
    <property type="evidence" value="ECO:0007669"/>
    <property type="project" value="TreeGrafter"/>
</dbReference>
<dbReference type="PRINTS" id="PR00086">
    <property type="entry name" value="LLDHDRGNASE"/>
</dbReference>
<evidence type="ECO:0000256" key="1">
    <source>
        <dbReference type="ARBA" id="ARBA00023002"/>
    </source>
</evidence>
<proteinExistence type="predicted"/>
<dbReference type="InterPro" id="IPR001236">
    <property type="entry name" value="Lactate/malate_DH_N"/>
</dbReference>
<name>A0A0G0SDK2_9BACT</name>
<gene>
    <name evidence="4" type="ORF">UT53_C0009G0036</name>
</gene>
<dbReference type="AlphaFoldDB" id="A0A0G0SDK2"/>
<sequence length="59" mass="6409">MENKDIKIAVIGAGSVGSTIAYTLVMKNLAAEVILVDINEAKEEGEVMDINDAWEDKGW</sequence>
<protein>
    <submittedName>
        <fullName evidence="4">Putative L-lactate dehydrogenase</fullName>
    </submittedName>
</protein>
<organism evidence="4 5">
    <name type="scientific">Candidatus Yanofskybacteria bacterium GW2011_GWD2_39_48</name>
    <dbReference type="NCBI Taxonomy" id="1619031"/>
    <lineage>
        <taxon>Bacteria</taxon>
        <taxon>Candidatus Yanofskyibacteriota</taxon>
    </lineage>
</organism>
<dbReference type="InterPro" id="IPR036291">
    <property type="entry name" value="NAD(P)-bd_dom_sf"/>
</dbReference>
<dbReference type="Proteomes" id="UP000034764">
    <property type="component" value="Unassembled WGS sequence"/>
</dbReference>
<reference evidence="4 5" key="1">
    <citation type="journal article" date="2015" name="Nature">
        <title>rRNA introns, odd ribosomes, and small enigmatic genomes across a large radiation of phyla.</title>
        <authorList>
            <person name="Brown C.T."/>
            <person name="Hug L.A."/>
            <person name="Thomas B.C."/>
            <person name="Sharon I."/>
            <person name="Castelle C.J."/>
            <person name="Singh A."/>
            <person name="Wilkins M.J."/>
            <person name="Williams K.H."/>
            <person name="Banfield J.F."/>
        </authorList>
    </citation>
    <scope>NUCLEOTIDE SEQUENCE [LARGE SCALE GENOMIC DNA]</scope>
</reference>
<dbReference type="Gene3D" id="3.40.50.720">
    <property type="entry name" value="NAD(P)-binding Rossmann-like Domain"/>
    <property type="match status" value="1"/>
</dbReference>